<keyword evidence="2" id="KW-1185">Reference proteome</keyword>
<comment type="caution">
    <text evidence="1">The sequence shown here is derived from an EMBL/GenBank/DDBJ whole genome shotgun (WGS) entry which is preliminary data.</text>
</comment>
<reference evidence="1" key="2">
    <citation type="submission" date="2020-11" db="EMBL/GenBank/DDBJ databases">
        <authorList>
            <person name="McCartney M.A."/>
            <person name="Auch B."/>
            <person name="Kono T."/>
            <person name="Mallez S."/>
            <person name="Becker A."/>
            <person name="Gohl D.M."/>
            <person name="Silverstein K.A.T."/>
            <person name="Koren S."/>
            <person name="Bechman K.B."/>
            <person name="Herman A."/>
            <person name="Abrahante J.E."/>
            <person name="Garbe J."/>
        </authorList>
    </citation>
    <scope>NUCLEOTIDE SEQUENCE</scope>
    <source>
        <strain evidence="1">Duluth1</strain>
        <tissue evidence="1">Whole animal</tissue>
    </source>
</reference>
<protein>
    <submittedName>
        <fullName evidence="1">Uncharacterized protein</fullName>
    </submittedName>
</protein>
<reference evidence="1" key="1">
    <citation type="journal article" date="2019" name="bioRxiv">
        <title>The Genome of the Zebra Mussel, Dreissena polymorpha: A Resource for Invasive Species Research.</title>
        <authorList>
            <person name="McCartney M.A."/>
            <person name="Auch B."/>
            <person name="Kono T."/>
            <person name="Mallez S."/>
            <person name="Zhang Y."/>
            <person name="Obille A."/>
            <person name="Becker A."/>
            <person name="Abrahante J.E."/>
            <person name="Garbe J."/>
            <person name="Badalamenti J.P."/>
            <person name="Herman A."/>
            <person name="Mangelson H."/>
            <person name="Liachko I."/>
            <person name="Sullivan S."/>
            <person name="Sone E.D."/>
            <person name="Koren S."/>
            <person name="Silverstein K.A.T."/>
            <person name="Beckman K.B."/>
            <person name="Gohl D.M."/>
        </authorList>
    </citation>
    <scope>NUCLEOTIDE SEQUENCE</scope>
    <source>
        <strain evidence="1">Duluth1</strain>
        <tissue evidence="1">Whole animal</tissue>
    </source>
</reference>
<sequence>MWRGKQLHPKIVIADEVQCFCGHRANNLRETSDWTVRLGQNPHRLTETAEPTHNFEISYQAQTFNDQLGYTQGHIEINLLYKIVRQTHVFET</sequence>
<accession>A0A9D4K059</accession>
<proteinExistence type="predicted"/>
<dbReference type="Proteomes" id="UP000828390">
    <property type="component" value="Unassembled WGS sequence"/>
</dbReference>
<evidence type="ECO:0000313" key="2">
    <source>
        <dbReference type="Proteomes" id="UP000828390"/>
    </source>
</evidence>
<dbReference type="AlphaFoldDB" id="A0A9D4K059"/>
<organism evidence="1 2">
    <name type="scientific">Dreissena polymorpha</name>
    <name type="common">Zebra mussel</name>
    <name type="synonym">Mytilus polymorpha</name>
    <dbReference type="NCBI Taxonomy" id="45954"/>
    <lineage>
        <taxon>Eukaryota</taxon>
        <taxon>Metazoa</taxon>
        <taxon>Spiralia</taxon>
        <taxon>Lophotrochozoa</taxon>
        <taxon>Mollusca</taxon>
        <taxon>Bivalvia</taxon>
        <taxon>Autobranchia</taxon>
        <taxon>Heteroconchia</taxon>
        <taxon>Euheterodonta</taxon>
        <taxon>Imparidentia</taxon>
        <taxon>Neoheterodontei</taxon>
        <taxon>Myida</taxon>
        <taxon>Dreissenoidea</taxon>
        <taxon>Dreissenidae</taxon>
        <taxon>Dreissena</taxon>
    </lineage>
</organism>
<name>A0A9D4K059_DREPO</name>
<gene>
    <name evidence="1" type="ORF">DPMN_103420</name>
</gene>
<evidence type="ECO:0000313" key="1">
    <source>
        <dbReference type="EMBL" id="KAH3830181.1"/>
    </source>
</evidence>
<dbReference type="EMBL" id="JAIWYP010000004">
    <property type="protein sequence ID" value="KAH3830181.1"/>
    <property type="molecule type" value="Genomic_DNA"/>
</dbReference>